<dbReference type="AlphaFoldDB" id="A0A556B268"/>
<evidence type="ECO:0000256" key="1">
    <source>
        <dbReference type="ARBA" id="ARBA00005254"/>
    </source>
</evidence>
<dbReference type="InterPro" id="IPR029045">
    <property type="entry name" value="ClpP/crotonase-like_dom_sf"/>
</dbReference>
<dbReference type="Pfam" id="PF00378">
    <property type="entry name" value="ECH_1"/>
    <property type="match status" value="1"/>
</dbReference>
<dbReference type="GO" id="GO:0016836">
    <property type="term" value="F:hydro-lyase activity"/>
    <property type="evidence" value="ECO:0007669"/>
    <property type="project" value="UniProtKB-ARBA"/>
</dbReference>
<sequence length="257" mass="27464">MSDDKPRVRVERRGHVLIATIDRPEVKNACDNQTAFELNAAMDRLDAEDELFVGIVTGAGGAFSAGADLKAAASGALRQSPARGGFGVFKRPPRKPLIAAVEGVAVGGGLELCLSCDLIVAAKDARMGLPEVRHNLVAVGGGLFRLPRRIPYHIAMELALTGELKTADYFAALGLVNRLVEPGQALAEALALADRLMANGPTGLAAAKEIVFQAANWTEAEAWEQQRAIANVAFESEDRKEGLKAFVEKRKPVWQGR</sequence>
<dbReference type="GO" id="GO:0006635">
    <property type="term" value="P:fatty acid beta-oxidation"/>
    <property type="evidence" value="ECO:0007669"/>
    <property type="project" value="TreeGrafter"/>
</dbReference>
<dbReference type="InterPro" id="IPR001753">
    <property type="entry name" value="Enoyl-CoA_hydra/iso"/>
</dbReference>
<keyword evidence="6" id="KW-1185">Reference proteome</keyword>
<evidence type="ECO:0000256" key="3">
    <source>
        <dbReference type="ARBA" id="ARBA00023239"/>
    </source>
</evidence>
<dbReference type="PANTHER" id="PTHR11941">
    <property type="entry name" value="ENOYL-COA HYDRATASE-RELATED"/>
    <property type="match status" value="1"/>
</dbReference>
<dbReference type="Proteomes" id="UP000318405">
    <property type="component" value="Unassembled WGS sequence"/>
</dbReference>
<dbReference type="InterPro" id="IPR014748">
    <property type="entry name" value="Enoyl-CoA_hydra_C"/>
</dbReference>
<protein>
    <submittedName>
        <fullName evidence="5">Crotonase/enoyl-CoA hydratase family protein</fullName>
    </submittedName>
</protein>
<evidence type="ECO:0000256" key="2">
    <source>
        <dbReference type="ARBA" id="ARBA00023098"/>
    </source>
</evidence>
<evidence type="ECO:0000313" key="5">
    <source>
        <dbReference type="EMBL" id="TSH99253.1"/>
    </source>
</evidence>
<proteinExistence type="inferred from homology"/>
<accession>A0A556B268</accession>
<dbReference type="OrthoDB" id="9774843at2"/>
<keyword evidence="3" id="KW-0456">Lyase</keyword>
<dbReference type="Gene3D" id="1.10.12.10">
    <property type="entry name" value="Lyase 2-enoyl-coa Hydratase, Chain A, domain 2"/>
    <property type="match status" value="1"/>
</dbReference>
<dbReference type="NCBIfam" id="NF006100">
    <property type="entry name" value="PRK08252.1"/>
    <property type="match status" value="1"/>
</dbReference>
<dbReference type="InterPro" id="IPR018376">
    <property type="entry name" value="Enoyl-CoA_hyd/isom_CS"/>
</dbReference>
<dbReference type="SUPFAM" id="SSF52096">
    <property type="entry name" value="ClpP/crotonase"/>
    <property type="match status" value="1"/>
</dbReference>
<dbReference type="Gene3D" id="3.90.226.10">
    <property type="entry name" value="2-enoyl-CoA Hydratase, Chain A, domain 1"/>
    <property type="match status" value="1"/>
</dbReference>
<dbReference type="PROSITE" id="PS00166">
    <property type="entry name" value="ENOYL_COA_HYDRATASE"/>
    <property type="match status" value="1"/>
</dbReference>
<dbReference type="EMBL" id="VLTJ01000001">
    <property type="protein sequence ID" value="TSH99253.1"/>
    <property type="molecule type" value="Genomic_DNA"/>
</dbReference>
<comment type="similarity">
    <text evidence="1 4">Belongs to the enoyl-CoA hydratase/isomerase family.</text>
</comment>
<organism evidence="5 6">
    <name type="scientific">Verticiella sediminum</name>
    <dbReference type="NCBI Taxonomy" id="1247510"/>
    <lineage>
        <taxon>Bacteria</taxon>
        <taxon>Pseudomonadati</taxon>
        <taxon>Pseudomonadota</taxon>
        <taxon>Betaproteobacteria</taxon>
        <taxon>Burkholderiales</taxon>
        <taxon>Alcaligenaceae</taxon>
        <taxon>Verticiella</taxon>
    </lineage>
</organism>
<evidence type="ECO:0000313" key="6">
    <source>
        <dbReference type="Proteomes" id="UP000318405"/>
    </source>
</evidence>
<gene>
    <name evidence="5" type="ORF">FOZ76_00545</name>
</gene>
<keyword evidence="2" id="KW-0443">Lipid metabolism</keyword>
<name>A0A556B268_9BURK</name>
<dbReference type="CDD" id="cd06558">
    <property type="entry name" value="crotonase-like"/>
    <property type="match status" value="1"/>
</dbReference>
<dbReference type="PANTHER" id="PTHR11941:SF169">
    <property type="entry name" value="(7AS)-7A-METHYL-1,5-DIOXO-2,3,5,6,7,7A-HEXAHYDRO-1H-INDENE-CARBOXYL-COA HYDROLASE"/>
    <property type="match status" value="1"/>
</dbReference>
<reference evidence="5 6" key="1">
    <citation type="submission" date="2019-07" db="EMBL/GenBank/DDBJ databases">
        <title>Qingshengfaniella alkalisoli gen. nov., sp. nov., isolated from saline soil.</title>
        <authorList>
            <person name="Xu L."/>
            <person name="Huang X.-X."/>
            <person name="Sun J.-Q."/>
        </authorList>
    </citation>
    <scope>NUCLEOTIDE SEQUENCE [LARGE SCALE GENOMIC DNA]</scope>
    <source>
        <strain evidence="5 6">DSM 27279</strain>
    </source>
</reference>
<dbReference type="RefSeq" id="WP_143946162.1">
    <property type="nucleotide sequence ID" value="NZ_BAABMB010000001.1"/>
</dbReference>
<evidence type="ECO:0000256" key="4">
    <source>
        <dbReference type="RuleBase" id="RU003707"/>
    </source>
</evidence>
<dbReference type="FunFam" id="1.10.12.10:FF:000001">
    <property type="entry name" value="Probable enoyl-CoA hydratase, mitochondrial"/>
    <property type="match status" value="1"/>
</dbReference>
<comment type="caution">
    <text evidence="5">The sequence shown here is derived from an EMBL/GenBank/DDBJ whole genome shotgun (WGS) entry which is preliminary data.</text>
</comment>